<dbReference type="RefSeq" id="WP_063556264.1">
    <property type="nucleotide sequence ID" value="NZ_LITT01000039.1"/>
</dbReference>
<gene>
    <name evidence="1" type="ORF">WY13_02923</name>
</gene>
<dbReference type="SUPFAM" id="SSF55469">
    <property type="entry name" value="FMN-dependent nitroreductase-like"/>
    <property type="match status" value="1"/>
</dbReference>
<accession>A0A170ND62</accession>
<dbReference type="Proteomes" id="UP000077407">
    <property type="component" value="Unassembled WGS sequence"/>
</dbReference>
<evidence type="ECO:0000313" key="1">
    <source>
        <dbReference type="EMBL" id="OAA84249.1"/>
    </source>
</evidence>
<protein>
    <submittedName>
        <fullName evidence="1">Uncharacterized protein</fullName>
    </submittedName>
</protein>
<sequence length="59" mass="6722">MGFLTAFSEDKELLNELQLPEGFVPVSGIELGYPAETLTQEKELTQTIKISRKIRHNLF</sequence>
<organism evidence="1 2">
    <name type="scientific">Clostridium ljungdahlii</name>
    <dbReference type="NCBI Taxonomy" id="1538"/>
    <lineage>
        <taxon>Bacteria</taxon>
        <taxon>Bacillati</taxon>
        <taxon>Bacillota</taxon>
        <taxon>Clostridia</taxon>
        <taxon>Eubacteriales</taxon>
        <taxon>Clostridiaceae</taxon>
        <taxon>Clostridium</taxon>
    </lineage>
</organism>
<proteinExistence type="predicted"/>
<reference evidence="1 2" key="1">
    <citation type="journal article" date="2015" name="Biotechnol. Bioeng.">
        <title>Genome sequence and phenotypic characterization of Caulobacter segnis.</title>
        <authorList>
            <person name="Patel S."/>
            <person name="Fletcher B."/>
            <person name="Scott D.C."/>
            <person name="Ely B."/>
        </authorList>
    </citation>
    <scope>NUCLEOTIDE SEQUENCE [LARGE SCALE GENOMIC DNA]</scope>
    <source>
        <strain evidence="1 2">ERI-2</strain>
    </source>
</reference>
<comment type="caution">
    <text evidence="1">The sequence shown here is derived from an EMBL/GenBank/DDBJ whole genome shotgun (WGS) entry which is preliminary data.</text>
</comment>
<dbReference type="GO" id="GO:0016491">
    <property type="term" value="F:oxidoreductase activity"/>
    <property type="evidence" value="ECO:0007669"/>
    <property type="project" value="InterPro"/>
</dbReference>
<name>A0A170ND62_9CLOT</name>
<dbReference type="InterPro" id="IPR000415">
    <property type="entry name" value="Nitroreductase-like"/>
</dbReference>
<dbReference type="Gene3D" id="3.40.109.10">
    <property type="entry name" value="NADH Oxidase"/>
    <property type="match status" value="1"/>
</dbReference>
<dbReference type="AlphaFoldDB" id="A0A170ND62"/>
<dbReference type="PATRIC" id="fig|1538.10.peg.3242"/>
<evidence type="ECO:0000313" key="2">
    <source>
        <dbReference type="Proteomes" id="UP000077407"/>
    </source>
</evidence>
<dbReference type="EMBL" id="LITT01000039">
    <property type="protein sequence ID" value="OAA84249.1"/>
    <property type="molecule type" value="Genomic_DNA"/>
</dbReference>